<organism evidence="1">
    <name type="scientific">marine metagenome</name>
    <dbReference type="NCBI Taxonomy" id="408172"/>
    <lineage>
        <taxon>unclassified sequences</taxon>
        <taxon>metagenomes</taxon>
        <taxon>ecological metagenomes</taxon>
    </lineage>
</organism>
<protein>
    <submittedName>
        <fullName evidence="1">Uncharacterized protein</fullName>
    </submittedName>
</protein>
<dbReference type="EMBL" id="UINC01163975">
    <property type="protein sequence ID" value="SVD64574.1"/>
    <property type="molecule type" value="Genomic_DNA"/>
</dbReference>
<reference evidence="1" key="1">
    <citation type="submission" date="2018-05" db="EMBL/GenBank/DDBJ databases">
        <authorList>
            <person name="Lanie J.A."/>
            <person name="Ng W.-L."/>
            <person name="Kazmierczak K.M."/>
            <person name="Andrzejewski T.M."/>
            <person name="Davidsen T.M."/>
            <person name="Wayne K.J."/>
            <person name="Tettelin H."/>
            <person name="Glass J.I."/>
            <person name="Rusch D."/>
            <person name="Podicherti R."/>
            <person name="Tsui H.-C.T."/>
            <person name="Winkler M.E."/>
        </authorList>
    </citation>
    <scope>NUCLEOTIDE SEQUENCE</scope>
</reference>
<sequence length="77" mass="9102">MLVLRDDTLACLELLEEDRLALSSLITVEARVAVVDEPPLSLLQEIMVKLRNEIRIMYKTFFIFFPISKVKYYGWMY</sequence>
<dbReference type="AlphaFoldDB" id="A0A382X135"/>
<accession>A0A382X135</accession>
<proteinExistence type="predicted"/>
<evidence type="ECO:0000313" key="1">
    <source>
        <dbReference type="EMBL" id="SVD64574.1"/>
    </source>
</evidence>
<gene>
    <name evidence="1" type="ORF">METZ01_LOCUS417428</name>
</gene>
<name>A0A382X135_9ZZZZ</name>